<evidence type="ECO:0000256" key="5">
    <source>
        <dbReference type="ARBA" id="ARBA00023136"/>
    </source>
</evidence>
<feature type="transmembrane region" description="Helical" evidence="7">
    <location>
        <begin position="557"/>
        <end position="575"/>
    </location>
</feature>
<proteinExistence type="predicted"/>
<evidence type="ECO:0000259" key="9">
    <source>
        <dbReference type="Pfam" id="PF09922"/>
    </source>
</evidence>
<dbReference type="PANTHER" id="PTHR33885:SF3">
    <property type="entry name" value="PHAGE SHOCK PROTEIN C"/>
    <property type="match status" value="1"/>
</dbReference>
<evidence type="ECO:0000313" key="11">
    <source>
        <dbReference type="Proteomes" id="UP000317982"/>
    </source>
</evidence>
<feature type="domain" description="Phage shock protein PspC N-terminal" evidence="8">
    <location>
        <begin position="84"/>
        <end position="139"/>
    </location>
</feature>
<dbReference type="PANTHER" id="PTHR33885">
    <property type="entry name" value="PHAGE SHOCK PROTEIN C"/>
    <property type="match status" value="1"/>
</dbReference>
<evidence type="ECO:0000256" key="1">
    <source>
        <dbReference type="ARBA" id="ARBA00004162"/>
    </source>
</evidence>
<sequence>MDSLDPHREPTPETGSTSPSGSAAASDSASAGSTPSAGPTPPSAGPTPPSGPTPPPPGGGAPPPPGAPWGAGPGHGSAWNRYRSLTRTKQGKVIAGVCAGLGRTTGTDPILFRVILTVLVFFGGVGALLYLVAWIVLPVDDEPASPLESLLGRGRSGTSPAATVGLIALAAIVLVASFSNGLPSTLLLAACLIGGMMLLRRTGQHHSYPPAPVGATAAGPGSYPPPPGWPPAPGGPTAPGGPGGPGGGGPGGGGPGGGGSPTAPSGAIFGADPGNAPTDPTVPSAPSSADVSDPTAPSGPEPTGTASATTGAASATTGTASTATGTASKATGSWAAAGAPAGSPADAPVTAPIPPSAPEPPSYGPSAEAPAYGAPAGAPGYAPASGVPSSGAPPYGPAACGAPSHGTPTYGTPTYGTPGNNGPAYGTPNYGAPNYGAPNYGTPGYNATAYGAPGYGTQYADPYTPPFAPYGPYGPQGGPAMPPVVPPYPPTGRKAKRKRERSILGRLTISVACLAIVVLLIISSAGVHIPFAAFVALALGIIAAGLLVGTWFGRARWLIPIGVVLTLLLGIGAAAENSDGGPNGRRDVSYAPLAIEQVLPRYEVGAGDFDLDLSNIDFTGVTRTIDINTGFGDTKITLPPDVDVTVDYDMGAGDAQIFDHRDNGVGLDGSYSDYGANGADASDLKLVIHHGAGDLEVVR</sequence>
<dbReference type="InterPro" id="IPR052027">
    <property type="entry name" value="PspC"/>
</dbReference>
<dbReference type="Pfam" id="PF04024">
    <property type="entry name" value="PspC"/>
    <property type="match status" value="1"/>
</dbReference>
<dbReference type="InterPro" id="IPR007168">
    <property type="entry name" value="Phageshock_PspC_N"/>
</dbReference>
<keyword evidence="4 7" id="KW-1133">Transmembrane helix</keyword>
<feature type="compositionally biased region" description="Pro residues" evidence="6">
    <location>
        <begin position="222"/>
        <end position="236"/>
    </location>
</feature>
<accession>A0A545AYR8</accession>
<gene>
    <name evidence="10" type="ORF">FL583_03280</name>
</gene>
<dbReference type="RefSeq" id="WP_142702947.1">
    <property type="nucleotide sequence ID" value="NZ_VIRS01000002.1"/>
</dbReference>
<dbReference type="InParanoid" id="A0A545AYR8"/>
<dbReference type="GO" id="GO:0005886">
    <property type="term" value="C:plasma membrane"/>
    <property type="evidence" value="ECO:0007669"/>
    <property type="project" value="UniProtKB-SubCell"/>
</dbReference>
<keyword evidence="5 7" id="KW-0472">Membrane</keyword>
<feature type="region of interest" description="Disordered" evidence="6">
    <location>
        <begin position="209"/>
        <end position="390"/>
    </location>
</feature>
<dbReference type="EMBL" id="VIRS01000002">
    <property type="protein sequence ID" value="TQS46428.1"/>
    <property type="molecule type" value="Genomic_DNA"/>
</dbReference>
<protein>
    <submittedName>
        <fullName evidence="10">PspC domain-containing protein</fullName>
    </submittedName>
</protein>
<dbReference type="OrthoDB" id="3208990at2"/>
<dbReference type="Proteomes" id="UP000317982">
    <property type="component" value="Unassembled WGS sequence"/>
</dbReference>
<dbReference type="Pfam" id="PF09922">
    <property type="entry name" value="LiaF-like_C"/>
    <property type="match status" value="1"/>
</dbReference>
<feature type="transmembrane region" description="Helical" evidence="7">
    <location>
        <begin position="503"/>
        <end position="523"/>
    </location>
</feature>
<evidence type="ECO:0000259" key="8">
    <source>
        <dbReference type="Pfam" id="PF04024"/>
    </source>
</evidence>
<feature type="compositionally biased region" description="Low complexity" evidence="6">
    <location>
        <begin position="276"/>
        <end position="350"/>
    </location>
</feature>
<feature type="domain" description="Cell wall-active antibiotics response LiaF-like C-terminal" evidence="9">
    <location>
        <begin position="603"/>
        <end position="697"/>
    </location>
</feature>
<feature type="compositionally biased region" description="Low complexity" evidence="6">
    <location>
        <begin position="12"/>
        <end position="37"/>
    </location>
</feature>
<dbReference type="AlphaFoldDB" id="A0A545AYR8"/>
<keyword evidence="11" id="KW-1185">Reference proteome</keyword>
<organism evidence="10 11">
    <name type="scientific">Cryptosporangium phraense</name>
    <dbReference type="NCBI Taxonomy" id="2593070"/>
    <lineage>
        <taxon>Bacteria</taxon>
        <taxon>Bacillati</taxon>
        <taxon>Actinomycetota</taxon>
        <taxon>Actinomycetes</taxon>
        <taxon>Cryptosporangiales</taxon>
        <taxon>Cryptosporangiaceae</taxon>
        <taxon>Cryptosporangium</taxon>
    </lineage>
</organism>
<comment type="caution">
    <text evidence="10">The sequence shown here is derived from an EMBL/GenBank/DDBJ whole genome shotgun (WGS) entry which is preliminary data.</text>
</comment>
<feature type="transmembrane region" description="Helical" evidence="7">
    <location>
        <begin position="158"/>
        <end position="176"/>
    </location>
</feature>
<feature type="transmembrane region" description="Helical" evidence="7">
    <location>
        <begin position="529"/>
        <end position="550"/>
    </location>
</feature>
<feature type="compositionally biased region" description="Low complexity" evidence="6">
    <location>
        <begin position="364"/>
        <end position="390"/>
    </location>
</feature>
<name>A0A545AYR8_9ACTN</name>
<evidence type="ECO:0000256" key="7">
    <source>
        <dbReference type="SAM" id="Phobius"/>
    </source>
</evidence>
<feature type="compositionally biased region" description="Pro residues" evidence="6">
    <location>
        <begin position="38"/>
        <end position="67"/>
    </location>
</feature>
<keyword evidence="2" id="KW-1003">Cell membrane</keyword>
<feature type="compositionally biased region" description="Pro residues" evidence="6">
    <location>
        <begin position="351"/>
        <end position="363"/>
    </location>
</feature>
<reference evidence="10 11" key="1">
    <citation type="submission" date="2019-07" db="EMBL/GenBank/DDBJ databases">
        <title>Cryptosporangium phraense sp. nov., isolated from plant litter.</title>
        <authorList>
            <person name="Suriyachadkun C."/>
        </authorList>
    </citation>
    <scope>NUCLEOTIDE SEQUENCE [LARGE SCALE GENOMIC DNA]</scope>
    <source>
        <strain evidence="10 11">A-T 5661</strain>
    </source>
</reference>
<evidence type="ECO:0000256" key="6">
    <source>
        <dbReference type="SAM" id="MobiDB-lite"/>
    </source>
</evidence>
<dbReference type="InterPro" id="IPR024425">
    <property type="entry name" value="LiaF-like_C"/>
</dbReference>
<evidence type="ECO:0000256" key="2">
    <source>
        <dbReference type="ARBA" id="ARBA00022475"/>
    </source>
</evidence>
<feature type="compositionally biased region" description="Gly residues" evidence="6">
    <location>
        <begin position="237"/>
        <end position="260"/>
    </location>
</feature>
<keyword evidence="3 7" id="KW-0812">Transmembrane</keyword>
<evidence type="ECO:0000256" key="3">
    <source>
        <dbReference type="ARBA" id="ARBA00022692"/>
    </source>
</evidence>
<feature type="compositionally biased region" description="Basic and acidic residues" evidence="6">
    <location>
        <begin position="1"/>
        <end position="11"/>
    </location>
</feature>
<comment type="subcellular location">
    <subcellularLocation>
        <location evidence="1">Cell membrane</location>
        <topology evidence="1">Single-pass membrane protein</topology>
    </subcellularLocation>
</comment>
<evidence type="ECO:0000313" key="10">
    <source>
        <dbReference type="EMBL" id="TQS46428.1"/>
    </source>
</evidence>
<evidence type="ECO:0000256" key="4">
    <source>
        <dbReference type="ARBA" id="ARBA00022989"/>
    </source>
</evidence>
<feature type="transmembrane region" description="Helical" evidence="7">
    <location>
        <begin position="110"/>
        <end position="137"/>
    </location>
</feature>
<feature type="region of interest" description="Disordered" evidence="6">
    <location>
        <begin position="1"/>
        <end position="80"/>
    </location>
</feature>